<dbReference type="Proteomes" id="UP001201812">
    <property type="component" value="Unassembled WGS sequence"/>
</dbReference>
<protein>
    <submittedName>
        <fullName evidence="2">Phosphatidylinositol-4-phosphate 5-Kinase domain-containing protein</fullName>
    </submittedName>
</protein>
<sequence length="164" mass="19157">MRMHSWVTVHMGHSEHQTRPAGWKGEAQTTQRYIWLLFMSSCISFNAAWLFDHKALDYSILVIISEWEKKTTRNSLHGTLRPDQTCTVDGVPKKFQIRIAIIDTLVLECFRKTIEDLAKSFVQIITFQDPNDVTIKPPDVYRDRIYNFAEKEMFPYSARRSTVG</sequence>
<gene>
    <name evidence="2" type="ORF">DdX_15082</name>
</gene>
<feature type="transmembrane region" description="Helical" evidence="1">
    <location>
        <begin position="33"/>
        <end position="51"/>
    </location>
</feature>
<reference evidence="2" key="1">
    <citation type="submission" date="2022-01" db="EMBL/GenBank/DDBJ databases">
        <title>Genome Sequence Resource for Two Populations of Ditylenchus destructor, the Migratory Endoparasitic Phytonematode.</title>
        <authorList>
            <person name="Zhang H."/>
            <person name="Lin R."/>
            <person name="Xie B."/>
        </authorList>
    </citation>
    <scope>NUCLEOTIDE SEQUENCE</scope>
    <source>
        <strain evidence="2">BazhouSP</strain>
    </source>
</reference>
<dbReference type="Gene3D" id="3.30.810.10">
    <property type="entry name" value="2-Layer Sandwich"/>
    <property type="match status" value="1"/>
</dbReference>
<comment type="caution">
    <text evidence="2">The sequence shown here is derived from an EMBL/GenBank/DDBJ whole genome shotgun (WGS) entry which is preliminary data.</text>
</comment>
<organism evidence="2 3">
    <name type="scientific">Ditylenchus destructor</name>
    <dbReference type="NCBI Taxonomy" id="166010"/>
    <lineage>
        <taxon>Eukaryota</taxon>
        <taxon>Metazoa</taxon>
        <taxon>Ecdysozoa</taxon>
        <taxon>Nematoda</taxon>
        <taxon>Chromadorea</taxon>
        <taxon>Rhabditida</taxon>
        <taxon>Tylenchina</taxon>
        <taxon>Tylenchomorpha</taxon>
        <taxon>Sphaerularioidea</taxon>
        <taxon>Anguinidae</taxon>
        <taxon>Anguininae</taxon>
        <taxon>Ditylenchus</taxon>
    </lineage>
</organism>
<name>A0AAD4QV32_9BILA</name>
<keyword evidence="1" id="KW-0812">Transmembrane</keyword>
<keyword evidence="1" id="KW-0472">Membrane</keyword>
<evidence type="ECO:0000313" key="2">
    <source>
        <dbReference type="EMBL" id="KAI1703145.1"/>
    </source>
</evidence>
<proteinExistence type="predicted"/>
<keyword evidence="1" id="KW-1133">Transmembrane helix</keyword>
<evidence type="ECO:0000256" key="1">
    <source>
        <dbReference type="SAM" id="Phobius"/>
    </source>
</evidence>
<evidence type="ECO:0000313" key="3">
    <source>
        <dbReference type="Proteomes" id="UP001201812"/>
    </source>
</evidence>
<dbReference type="EMBL" id="JAKKPZ010000087">
    <property type="protein sequence ID" value="KAI1703145.1"/>
    <property type="molecule type" value="Genomic_DNA"/>
</dbReference>
<dbReference type="InterPro" id="IPR027483">
    <property type="entry name" value="PInositol-4-P-4/5-kinase_C_sf"/>
</dbReference>
<dbReference type="SUPFAM" id="SSF56104">
    <property type="entry name" value="SAICAR synthase-like"/>
    <property type="match status" value="1"/>
</dbReference>
<keyword evidence="3" id="KW-1185">Reference proteome</keyword>
<accession>A0AAD4QV32</accession>
<dbReference type="AlphaFoldDB" id="A0AAD4QV32"/>